<feature type="non-terminal residue" evidence="2">
    <location>
        <position position="1"/>
    </location>
</feature>
<sequence>VMRPGPLQIIDARDPYNPTIVKEYSTGFNEAYVIFICDSVAYLADVESSREGVSLIALDISDPVNPVELGTWYRTYHHIFVRNDTLIGFVQKGEVDFLDVSDPSNIQNIYTVENTGSKTHSGWLHDRGELLTIDHELIGGHLALWDVNPLNYSSMLSEYSTATNNVGETSLHHSRWYFDLIYMSYWEDCFRVVDASDPLNLQEVAVYDTIQPNPDALYRGMWGCYPYLPSRNVLVSDPKVGLIVLDYVNDGPGVSRQEIDTTYFYGNIFRGQFSQLNGNPIDTSASYVFYRFSTQNTWQKSKVRTLGVPDSFFFEITLNSQASYLDYYLQLKDNQSQKTRVPGLAPSLDFIRTKIISVGTTIPEIYLSEISDGANAQNAFIEIYNASGQDIDLTLAKIVRCSSGSDNQFNVAYFVFDLDQDEISSPYSTMVPAYGFLIIANGSDRATFESEWGPLPANANFNPGNSNLQIGQGSGTRWVLLVGGNANAFDGTIIDRTPSNIGGENQYARQQTVGNWVVSSNSSDATPGTLANDQSLPVNLITFEAHYTGSGIQLTWETASEFNNLGFQILKRVANHSYALLANYENAPSLKSKGNGALGFRYTFEDTEIITGQHYSYVLQSVSYSGHTVSLDTLTIFTNERMVITNTPIQISSYPNPFNSQTEIFIQLNKEIKTSPQIQIFNLNGRVIKQFKAEPSYSYHLKWDGKDEFSKILPSGIYFLRVKSGLLEHTKKLLLVR</sequence>
<protein>
    <submittedName>
        <fullName evidence="2">T9SS type A sorting domain-containing protein</fullName>
    </submittedName>
</protein>
<feature type="domain" description="LTD" evidence="1">
    <location>
        <begin position="349"/>
        <end position="509"/>
    </location>
</feature>
<evidence type="ECO:0000313" key="2">
    <source>
        <dbReference type="EMBL" id="HHE54354.1"/>
    </source>
</evidence>
<dbReference type="AlphaFoldDB" id="A0A7V5H1Y6"/>
<dbReference type="Pfam" id="PF08309">
    <property type="entry name" value="LVIVD"/>
    <property type="match status" value="1"/>
</dbReference>
<dbReference type="PROSITE" id="PS51841">
    <property type="entry name" value="LTD"/>
    <property type="match status" value="1"/>
</dbReference>
<comment type="caution">
    <text evidence="2">The sequence shown here is derived from an EMBL/GenBank/DDBJ whole genome shotgun (WGS) entry which is preliminary data.</text>
</comment>
<organism evidence="2">
    <name type="scientific">Caldithrix abyssi</name>
    <dbReference type="NCBI Taxonomy" id="187145"/>
    <lineage>
        <taxon>Bacteria</taxon>
        <taxon>Pseudomonadati</taxon>
        <taxon>Calditrichota</taxon>
        <taxon>Calditrichia</taxon>
        <taxon>Calditrichales</taxon>
        <taxon>Calditrichaceae</taxon>
        <taxon>Caldithrix</taxon>
    </lineage>
</organism>
<dbReference type="InterPro" id="IPR026444">
    <property type="entry name" value="Secre_tail"/>
</dbReference>
<dbReference type="Pfam" id="PF18962">
    <property type="entry name" value="Por_Secre_tail"/>
    <property type="match status" value="1"/>
</dbReference>
<dbReference type="Gene3D" id="2.60.40.4070">
    <property type="match status" value="1"/>
</dbReference>
<accession>A0A7V5H1Y6</accession>
<gene>
    <name evidence="2" type="ORF">ENL21_01130</name>
</gene>
<dbReference type="EMBL" id="DRTD01000083">
    <property type="protein sequence ID" value="HHE54354.1"/>
    <property type="molecule type" value="Genomic_DNA"/>
</dbReference>
<proteinExistence type="predicted"/>
<dbReference type="NCBIfam" id="TIGR04183">
    <property type="entry name" value="Por_Secre_tail"/>
    <property type="match status" value="1"/>
</dbReference>
<name>A0A7V5H1Y6_CALAY</name>
<dbReference type="InterPro" id="IPR013211">
    <property type="entry name" value="LVIVD"/>
</dbReference>
<reference evidence="2" key="1">
    <citation type="journal article" date="2020" name="mSystems">
        <title>Genome- and Community-Level Interaction Insights into Carbon Utilization and Element Cycling Functions of Hydrothermarchaeota in Hydrothermal Sediment.</title>
        <authorList>
            <person name="Zhou Z."/>
            <person name="Liu Y."/>
            <person name="Xu W."/>
            <person name="Pan J."/>
            <person name="Luo Z.H."/>
            <person name="Li M."/>
        </authorList>
    </citation>
    <scope>NUCLEOTIDE SEQUENCE [LARGE SCALE GENOMIC DNA]</scope>
    <source>
        <strain evidence="2">HyVt-76</strain>
    </source>
</reference>
<dbReference type="InterPro" id="IPR001322">
    <property type="entry name" value="Lamin_tail_dom"/>
</dbReference>
<evidence type="ECO:0000259" key="1">
    <source>
        <dbReference type="PROSITE" id="PS51841"/>
    </source>
</evidence>
<dbReference type="Proteomes" id="UP000886111">
    <property type="component" value="Unassembled WGS sequence"/>
</dbReference>